<dbReference type="InterPro" id="IPR036884">
    <property type="entry name" value="2Fe-2S-bd_dom_sf"/>
</dbReference>
<dbReference type="EMBL" id="CP058214">
    <property type="protein sequence ID" value="QPC42024.1"/>
    <property type="molecule type" value="Genomic_DNA"/>
</dbReference>
<dbReference type="SUPFAM" id="SSF54292">
    <property type="entry name" value="2Fe-2S ferredoxin-like"/>
    <property type="match status" value="1"/>
</dbReference>
<accession>A0A7S8C284</accession>
<dbReference type="InterPro" id="IPR051452">
    <property type="entry name" value="Diverse_Oxidoreductases"/>
</dbReference>
<sequence>MAFTLIVNGESHTVRAAGDTPLLWVLRDELALTGTKYGCDSGLCGICMVHVDGETRPSCAMTLAEAAGRSVTTIEGLHGPLAETLRAAWRELEVSQCGYCQTGQIMAAAALLAASPAPDDAQIDRVMDAVVCRCAAYRRIRAAIYRTSRPGGEP</sequence>
<keyword evidence="4" id="KW-0408">Iron</keyword>
<dbReference type="CDD" id="cd00207">
    <property type="entry name" value="fer2"/>
    <property type="match status" value="1"/>
</dbReference>
<keyword evidence="5" id="KW-0411">Iron-sulfur</keyword>
<keyword evidence="3" id="KW-0560">Oxidoreductase</keyword>
<feature type="domain" description="2Fe-2S ferredoxin-type" evidence="6">
    <location>
        <begin position="1"/>
        <end position="77"/>
    </location>
</feature>
<dbReference type="InterPro" id="IPR006058">
    <property type="entry name" value="2Fe2S_fd_BS"/>
</dbReference>
<dbReference type="Pfam" id="PF00111">
    <property type="entry name" value="Fer2"/>
    <property type="match status" value="1"/>
</dbReference>
<keyword evidence="8" id="KW-1185">Reference proteome</keyword>
<dbReference type="GO" id="GO:0016491">
    <property type="term" value="F:oxidoreductase activity"/>
    <property type="evidence" value="ECO:0007669"/>
    <property type="project" value="UniProtKB-KW"/>
</dbReference>
<dbReference type="GO" id="GO:0051537">
    <property type="term" value="F:2 iron, 2 sulfur cluster binding"/>
    <property type="evidence" value="ECO:0007669"/>
    <property type="project" value="UniProtKB-KW"/>
</dbReference>
<protein>
    <submittedName>
        <fullName evidence="7">2Fe-2S iron-sulfur cluster binding domain-containing protein</fullName>
    </submittedName>
</protein>
<dbReference type="PROSITE" id="PS51085">
    <property type="entry name" value="2FE2S_FER_2"/>
    <property type="match status" value="1"/>
</dbReference>
<dbReference type="Gene3D" id="3.10.20.30">
    <property type="match status" value="1"/>
</dbReference>
<evidence type="ECO:0000256" key="5">
    <source>
        <dbReference type="ARBA" id="ARBA00023014"/>
    </source>
</evidence>
<evidence type="ECO:0000256" key="3">
    <source>
        <dbReference type="ARBA" id="ARBA00023002"/>
    </source>
</evidence>
<dbReference type="KEGG" id="kmn:HW532_04435"/>
<dbReference type="SUPFAM" id="SSF47741">
    <property type="entry name" value="CO dehydrogenase ISP C-domain like"/>
    <property type="match status" value="1"/>
</dbReference>
<proteinExistence type="predicted"/>
<keyword evidence="2" id="KW-0479">Metal-binding</keyword>
<dbReference type="InterPro" id="IPR002888">
    <property type="entry name" value="2Fe-2S-bd"/>
</dbReference>
<organism evidence="7 8">
    <name type="scientific">Kaustia mangrovi</name>
    <dbReference type="NCBI Taxonomy" id="2593653"/>
    <lineage>
        <taxon>Bacteria</taxon>
        <taxon>Pseudomonadati</taxon>
        <taxon>Pseudomonadota</taxon>
        <taxon>Alphaproteobacteria</taxon>
        <taxon>Hyphomicrobiales</taxon>
        <taxon>Parvibaculaceae</taxon>
        <taxon>Kaustia</taxon>
    </lineage>
</organism>
<gene>
    <name evidence="7" type="ORF">HW532_04435</name>
</gene>
<dbReference type="Proteomes" id="UP000593594">
    <property type="component" value="Chromosome"/>
</dbReference>
<name>A0A7S8C284_9HYPH</name>
<dbReference type="RefSeq" id="WP_213163251.1">
    <property type="nucleotide sequence ID" value="NZ_CP058214.1"/>
</dbReference>
<dbReference type="Gene3D" id="1.10.150.120">
    <property type="entry name" value="[2Fe-2S]-binding domain"/>
    <property type="match status" value="1"/>
</dbReference>
<dbReference type="PANTHER" id="PTHR44379">
    <property type="entry name" value="OXIDOREDUCTASE WITH IRON-SULFUR SUBUNIT"/>
    <property type="match status" value="1"/>
</dbReference>
<dbReference type="GO" id="GO:0046872">
    <property type="term" value="F:metal ion binding"/>
    <property type="evidence" value="ECO:0007669"/>
    <property type="project" value="UniProtKB-KW"/>
</dbReference>
<evidence type="ECO:0000313" key="7">
    <source>
        <dbReference type="EMBL" id="QPC42024.1"/>
    </source>
</evidence>
<dbReference type="InterPro" id="IPR012675">
    <property type="entry name" value="Beta-grasp_dom_sf"/>
</dbReference>
<keyword evidence="1" id="KW-0001">2Fe-2S</keyword>
<reference evidence="7 8" key="1">
    <citation type="submission" date="2020-06" db="EMBL/GenBank/DDBJ databases">
        <title>Genome sequence of 2 isolates from Red Sea Mangroves.</title>
        <authorList>
            <person name="Sefrji F."/>
            <person name="Michoud G."/>
            <person name="Merlino G."/>
            <person name="Daffonchio D."/>
        </authorList>
    </citation>
    <scope>NUCLEOTIDE SEQUENCE [LARGE SCALE GENOMIC DNA]</scope>
    <source>
        <strain evidence="7 8">R1DC25</strain>
    </source>
</reference>
<dbReference type="InterPro" id="IPR001041">
    <property type="entry name" value="2Fe-2S_ferredoxin-type"/>
</dbReference>
<dbReference type="InterPro" id="IPR036010">
    <property type="entry name" value="2Fe-2S_ferredoxin-like_sf"/>
</dbReference>
<evidence type="ECO:0000313" key="8">
    <source>
        <dbReference type="Proteomes" id="UP000593594"/>
    </source>
</evidence>
<evidence type="ECO:0000256" key="2">
    <source>
        <dbReference type="ARBA" id="ARBA00022723"/>
    </source>
</evidence>
<evidence type="ECO:0000259" key="6">
    <source>
        <dbReference type="PROSITE" id="PS51085"/>
    </source>
</evidence>
<dbReference type="Pfam" id="PF01799">
    <property type="entry name" value="Fer2_2"/>
    <property type="match status" value="1"/>
</dbReference>
<evidence type="ECO:0000256" key="1">
    <source>
        <dbReference type="ARBA" id="ARBA00022714"/>
    </source>
</evidence>
<dbReference type="PROSITE" id="PS00197">
    <property type="entry name" value="2FE2S_FER_1"/>
    <property type="match status" value="1"/>
</dbReference>
<dbReference type="AlphaFoldDB" id="A0A7S8C284"/>
<evidence type="ECO:0000256" key="4">
    <source>
        <dbReference type="ARBA" id="ARBA00023004"/>
    </source>
</evidence>
<dbReference type="PANTHER" id="PTHR44379:SF2">
    <property type="entry name" value="BLR6218 PROTEIN"/>
    <property type="match status" value="1"/>
</dbReference>